<accession>A0A011PYF7</accession>
<dbReference type="PATRIC" id="fig|1454003.3.peg.889"/>
<dbReference type="EC" id="4.6.1.1" evidence="8"/>
<feature type="domain" description="Guanylate cyclase" evidence="7">
    <location>
        <begin position="636"/>
        <end position="765"/>
    </location>
</feature>
<keyword evidence="3 6" id="KW-0812">Transmembrane</keyword>
<dbReference type="Gene3D" id="3.30.70.1230">
    <property type="entry name" value="Nucleotide cyclase"/>
    <property type="match status" value="1"/>
</dbReference>
<keyword evidence="4 6" id="KW-1133">Transmembrane helix</keyword>
<comment type="subcellular location">
    <subcellularLocation>
        <location evidence="1">Cell membrane</location>
        <topology evidence="1">Multi-pass membrane protein</topology>
    </subcellularLocation>
</comment>
<dbReference type="SUPFAM" id="SSF55781">
    <property type="entry name" value="GAF domain-like"/>
    <property type="match status" value="1"/>
</dbReference>
<evidence type="ECO:0000256" key="4">
    <source>
        <dbReference type="ARBA" id="ARBA00022989"/>
    </source>
</evidence>
<keyword evidence="2" id="KW-1003">Cell membrane</keyword>
<dbReference type="InterPro" id="IPR029787">
    <property type="entry name" value="Nucleotide_cyclase"/>
</dbReference>
<dbReference type="EMBL" id="JEMX01000015">
    <property type="protein sequence ID" value="EXI81920.1"/>
    <property type="molecule type" value="Genomic_DNA"/>
</dbReference>
<evidence type="ECO:0000256" key="1">
    <source>
        <dbReference type="ARBA" id="ARBA00004651"/>
    </source>
</evidence>
<name>A0A011PYF7_9PROT</name>
<dbReference type="GO" id="GO:0009190">
    <property type="term" value="P:cyclic nucleotide biosynthetic process"/>
    <property type="evidence" value="ECO:0007669"/>
    <property type="project" value="InterPro"/>
</dbReference>
<proteinExistence type="predicted"/>
<feature type="transmembrane region" description="Helical" evidence="6">
    <location>
        <begin position="33"/>
        <end position="52"/>
    </location>
</feature>
<organism evidence="8 9">
    <name type="scientific">Candidatus Accumulibacter appositus</name>
    <dbReference type="NCBI Taxonomy" id="1454003"/>
    <lineage>
        <taxon>Bacteria</taxon>
        <taxon>Pseudomonadati</taxon>
        <taxon>Pseudomonadota</taxon>
        <taxon>Betaproteobacteria</taxon>
        <taxon>Candidatus Accumulibacter</taxon>
    </lineage>
</organism>
<dbReference type="Proteomes" id="UP000021816">
    <property type="component" value="Unassembled WGS sequence"/>
</dbReference>
<dbReference type="Pfam" id="PF02743">
    <property type="entry name" value="dCache_1"/>
    <property type="match status" value="1"/>
</dbReference>
<evidence type="ECO:0000256" key="2">
    <source>
        <dbReference type="ARBA" id="ARBA00022475"/>
    </source>
</evidence>
<dbReference type="Gene3D" id="3.30.450.20">
    <property type="entry name" value="PAS domain"/>
    <property type="match status" value="1"/>
</dbReference>
<sequence length="812" mass="87816">MESFLAGWRTATTNQAVAFEEVQAVTRRRRLRIWLPVAVVAILLAALIGNAIHEFRVMRADALALSDGVIGNLKSRIETEVGAYLGPIPGVVRFTRDLLADQDLLSVRRELAEKVASGILDNTPQLTSVFIGSPAGEFFMVRRYQEGEQRGLETKTIRRPPEAADAPVMQLKRHGAKGELLSDEQAPWDGYDPRARPWFVGAAKSRDLFWTDVYLFFTTGAAGITASLPYLNADGELLAVVGTDVELASLSRFLATLAIGESGLALIVDDQGRVMAHPRKPLVTKDGGGELRLLRVDDIGDPVVSRAFDRYRVEGHGRHDFEMAGRRYISSTSSLNQLLPHDWSILMIVPEDDFVGFVAENVRDTLGMGLAVIALAGGLAGLVVRQGLRADQEAIAILERQAQLDAQGEAFGMLATQSTLFEDSGSNGLALVTEAVARSSRVRRASLWHLAATDDTLVCLDSFDQQTEGHTDGATLERSEHPGLFEWLQSESAVSDVASSDDARLVSLYRSYLAPLGCQALLSVPVKVDGQVSGVLWLEDGRRSEWPNQVQRFARAIGNLMAIRQAASATAGAVVAMPPAGKAKAHDSEAAPRPETPNQDLNIDARLGARRTAAFAAKLPDGAHPVRADDVQRIDQLAFVSLRFSDALALARSADDRSGESTIARLLAQIDAAASQHGVAYLKFLTDRVVAAADPAADVDQATVCLAEFALAAQAACERLFAEQHAPSAFHLGMDLGPAIGSLIDRKEGSFNLWGEAARMAYAMADSAPPGTIHTTESVYEALHDRYLFQLRGHHYLEDVGEFSTYLLGGRL</sequence>
<dbReference type="PROSITE" id="PS50125">
    <property type="entry name" value="GUANYLATE_CYCLASE_2"/>
    <property type="match status" value="1"/>
</dbReference>
<dbReference type="InterPro" id="IPR029151">
    <property type="entry name" value="Sensor-like_sf"/>
</dbReference>
<dbReference type="GO" id="GO:0005886">
    <property type="term" value="C:plasma membrane"/>
    <property type="evidence" value="ECO:0007669"/>
    <property type="project" value="UniProtKB-SubCell"/>
</dbReference>
<dbReference type="Pfam" id="PF00211">
    <property type="entry name" value="Guanylate_cyc"/>
    <property type="match status" value="1"/>
</dbReference>
<gene>
    <name evidence="8" type="primary">cya_1</name>
    <name evidence="8" type="ORF">AW10_00865</name>
</gene>
<evidence type="ECO:0000256" key="3">
    <source>
        <dbReference type="ARBA" id="ARBA00022692"/>
    </source>
</evidence>
<dbReference type="GO" id="GO:0035556">
    <property type="term" value="P:intracellular signal transduction"/>
    <property type="evidence" value="ECO:0007669"/>
    <property type="project" value="InterPro"/>
</dbReference>
<comment type="caution">
    <text evidence="8">The sequence shown here is derived from an EMBL/GenBank/DDBJ whole genome shotgun (WGS) entry which is preliminary data.</text>
</comment>
<dbReference type="InterPro" id="IPR029016">
    <property type="entry name" value="GAF-like_dom_sf"/>
</dbReference>
<dbReference type="GO" id="GO:0004016">
    <property type="term" value="F:adenylate cyclase activity"/>
    <property type="evidence" value="ECO:0007669"/>
    <property type="project" value="UniProtKB-EC"/>
</dbReference>
<evidence type="ECO:0000256" key="6">
    <source>
        <dbReference type="SAM" id="Phobius"/>
    </source>
</evidence>
<evidence type="ECO:0000256" key="5">
    <source>
        <dbReference type="ARBA" id="ARBA00023136"/>
    </source>
</evidence>
<dbReference type="Gene3D" id="3.30.450.40">
    <property type="match status" value="1"/>
</dbReference>
<dbReference type="CDD" id="cd12913">
    <property type="entry name" value="PDC1_MCP_like"/>
    <property type="match status" value="1"/>
</dbReference>
<keyword evidence="8" id="KW-0456">Lyase</keyword>
<dbReference type="Pfam" id="PF01590">
    <property type="entry name" value="GAF"/>
    <property type="match status" value="1"/>
</dbReference>
<protein>
    <submittedName>
        <fullName evidence="8">Adenylate cyclase</fullName>
        <ecNumber evidence="8">4.6.1.1</ecNumber>
    </submittedName>
</protein>
<evidence type="ECO:0000313" key="8">
    <source>
        <dbReference type="EMBL" id="EXI81920.1"/>
    </source>
</evidence>
<dbReference type="AlphaFoldDB" id="A0A011PYF7"/>
<dbReference type="CDD" id="cd12912">
    <property type="entry name" value="PDC2_MCP_like"/>
    <property type="match status" value="1"/>
</dbReference>
<keyword evidence="5 6" id="KW-0472">Membrane</keyword>
<dbReference type="InterPro" id="IPR003018">
    <property type="entry name" value="GAF"/>
</dbReference>
<reference evidence="8 9" key="1">
    <citation type="submission" date="2014-02" db="EMBL/GenBank/DDBJ databases">
        <title>Expanding our view of genomic diversity in Candidatus Accumulibacter clades.</title>
        <authorList>
            <person name="Skennerton C.T."/>
            <person name="Barr J.J."/>
            <person name="Slater F.R."/>
            <person name="Bond P.L."/>
            <person name="Tyson G.W."/>
        </authorList>
    </citation>
    <scope>NUCLEOTIDE SEQUENCE [LARGE SCALE GENOMIC DNA]</scope>
    <source>
        <strain evidence="9">BA-92</strain>
    </source>
</reference>
<evidence type="ECO:0000259" key="7">
    <source>
        <dbReference type="PROSITE" id="PS50125"/>
    </source>
</evidence>
<evidence type="ECO:0000313" key="9">
    <source>
        <dbReference type="Proteomes" id="UP000021816"/>
    </source>
</evidence>
<dbReference type="InterPro" id="IPR033479">
    <property type="entry name" value="dCache_1"/>
</dbReference>
<dbReference type="SUPFAM" id="SSF55073">
    <property type="entry name" value="Nucleotide cyclase"/>
    <property type="match status" value="1"/>
</dbReference>
<dbReference type="STRING" id="1454003.AW10_00865"/>
<dbReference type="InterPro" id="IPR001054">
    <property type="entry name" value="A/G_cyclase"/>
</dbReference>
<dbReference type="SUPFAM" id="SSF103190">
    <property type="entry name" value="Sensory domain-like"/>
    <property type="match status" value="1"/>
</dbReference>